<dbReference type="EMBL" id="BQNB010016162">
    <property type="protein sequence ID" value="GJT48529.1"/>
    <property type="molecule type" value="Genomic_DNA"/>
</dbReference>
<dbReference type="GO" id="GO:0004386">
    <property type="term" value="F:helicase activity"/>
    <property type="evidence" value="ECO:0007669"/>
    <property type="project" value="UniProtKB-KW"/>
</dbReference>
<name>A0ABQ5EC87_9ASTR</name>
<dbReference type="PANTHER" id="PTHR47165">
    <property type="entry name" value="OS03G0429900 PROTEIN"/>
    <property type="match status" value="1"/>
</dbReference>
<keyword evidence="1" id="KW-0347">Helicase</keyword>
<dbReference type="Proteomes" id="UP001151760">
    <property type="component" value="Unassembled WGS sequence"/>
</dbReference>
<proteinExistence type="predicted"/>
<keyword evidence="1" id="KW-0547">Nucleotide-binding</keyword>
<evidence type="ECO:0000313" key="2">
    <source>
        <dbReference type="Proteomes" id="UP001151760"/>
    </source>
</evidence>
<protein>
    <submittedName>
        <fullName evidence="1">DNA helicase</fullName>
    </submittedName>
</protein>
<keyword evidence="1" id="KW-0378">Hydrolase</keyword>
<evidence type="ECO:0000313" key="1">
    <source>
        <dbReference type="EMBL" id="GJT48529.1"/>
    </source>
</evidence>
<gene>
    <name evidence="1" type="ORF">Tco_0974686</name>
</gene>
<keyword evidence="1" id="KW-0067">ATP-binding</keyword>
<reference evidence="1" key="2">
    <citation type="submission" date="2022-01" db="EMBL/GenBank/DDBJ databases">
        <authorList>
            <person name="Yamashiro T."/>
            <person name="Shiraishi A."/>
            <person name="Satake H."/>
            <person name="Nakayama K."/>
        </authorList>
    </citation>
    <scope>NUCLEOTIDE SEQUENCE</scope>
</reference>
<organism evidence="1 2">
    <name type="scientific">Tanacetum coccineum</name>
    <dbReference type="NCBI Taxonomy" id="301880"/>
    <lineage>
        <taxon>Eukaryota</taxon>
        <taxon>Viridiplantae</taxon>
        <taxon>Streptophyta</taxon>
        <taxon>Embryophyta</taxon>
        <taxon>Tracheophyta</taxon>
        <taxon>Spermatophyta</taxon>
        <taxon>Magnoliopsida</taxon>
        <taxon>eudicotyledons</taxon>
        <taxon>Gunneridae</taxon>
        <taxon>Pentapetalae</taxon>
        <taxon>asterids</taxon>
        <taxon>campanulids</taxon>
        <taxon>Asterales</taxon>
        <taxon>Asteraceae</taxon>
        <taxon>Asteroideae</taxon>
        <taxon>Anthemideae</taxon>
        <taxon>Anthemidinae</taxon>
        <taxon>Tanacetum</taxon>
    </lineage>
</organism>
<comment type="caution">
    <text evidence="1">The sequence shown here is derived from an EMBL/GenBank/DDBJ whole genome shotgun (WGS) entry which is preliminary data.</text>
</comment>
<dbReference type="InterPro" id="IPR012340">
    <property type="entry name" value="NA-bd_OB-fold"/>
</dbReference>
<dbReference type="PANTHER" id="PTHR47165:SF4">
    <property type="entry name" value="OS03G0429900 PROTEIN"/>
    <property type="match status" value="1"/>
</dbReference>
<dbReference type="SUPFAM" id="SSF50249">
    <property type="entry name" value="Nucleic acid-binding proteins"/>
    <property type="match status" value="1"/>
</dbReference>
<reference evidence="1" key="1">
    <citation type="journal article" date="2022" name="Int. J. Mol. Sci.">
        <title>Draft Genome of Tanacetum Coccineum: Genomic Comparison of Closely Related Tanacetum-Family Plants.</title>
        <authorList>
            <person name="Yamashiro T."/>
            <person name="Shiraishi A."/>
            <person name="Nakayama K."/>
            <person name="Satake H."/>
        </authorList>
    </citation>
    <scope>NUCLEOTIDE SEQUENCE</scope>
</reference>
<dbReference type="Gene3D" id="2.40.50.140">
    <property type="entry name" value="Nucleic acid-binding proteins"/>
    <property type="match status" value="1"/>
</dbReference>
<sequence>MWDDLAKQFKKDEIEQLPRPIIIVVSSCRVSKYRDVQLETTPATFYYINPQTKEAADAYTMFKEKYEFNPPLQVCKYRYVDPEQEKTRNRQTLYPCYNRIRQASRYNFKAMVTDGTATTEFTFFTEAGEKITGHPCSHLREKFEATDKT</sequence>
<accession>A0ABQ5EC87</accession>
<keyword evidence="2" id="KW-1185">Reference proteome</keyword>